<dbReference type="PANTHER" id="PTHR43133:SF60">
    <property type="entry name" value="RNA POLYMERASE SIGMA FACTOR SIGV"/>
    <property type="match status" value="1"/>
</dbReference>
<evidence type="ECO:0000256" key="1">
    <source>
        <dbReference type="ARBA" id="ARBA00010641"/>
    </source>
</evidence>
<evidence type="ECO:0000259" key="5">
    <source>
        <dbReference type="Pfam" id="PF04542"/>
    </source>
</evidence>
<evidence type="ECO:0000256" key="4">
    <source>
        <dbReference type="ARBA" id="ARBA00023163"/>
    </source>
</evidence>
<feature type="domain" description="RNA polymerase sigma-70 region 2" evidence="5">
    <location>
        <begin position="2"/>
        <end position="65"/>
    </location>
</feature>
<keyword evidence="2" id="KW-0805">Transcription regulation</keyword>
<feature type="domain" description="RNA polymerase sigma factor 70 region 4 type 2" evidence="6">
    <location>
        <begin position="104"/>
        <end position="148"/>
    </location>
</feature>
<dbReference type="Pfam" id="PF04542">
    <property type="entry name" value="Sigma70_r2"/>
    <property type="match status" value="1"/>
</dbReference>
<dbReference type="SUPFAM" id="SSF88659">
    <property type="entry name" value="Sigma3 and sigma4 domains of RNA polymerase sigma factors"/>
    <property type="match status" value="1"/>
</dbReference>
<gene>
    <name evidence="7" type="ORF">ABE41_019135</name>
</gene>
<dbReference type="Proteomes" id="UP000077412">
    <property type="component" value="Chromosome"/>
</dbReference>
<dbReference type="InterPro" id="IPR036388">
    <property type="entry name" value="WH-like_DNA-bd_sf"/>
</dbReference>
<sequence>MKEYGQSVLWLAYSYVKDKNLAEEITQDVFISCYEKMDTFREESSIKTWIYRIASNRCKDVMKSRAYKYKKLTQSLFDHYFSTDQTPEDSFIKKSDENELSLKVLALPLKYREVIYLYYFEDLKLDEISILLSIKTNTVKTRLHRGRDLLKKMYERGGSHGR</sequence>
<dbReference type="NCBIfam" id="TIGR02937">
    <property type="entry name" value="sigma70-ECF"/>
    <property type="match status" value="1"/>
</dbReference>
<dbReference type="Gene3D" id="1.10.1740.10">
    <property type="match status" value="1"/>
</dbReference>
<accession>A0A1B1Z9L1</accession>
<dbReference type="Gene3D" id="1.10.10.10">
    <property type="entry name" value="Winged helix-like DNA-binding domain superfamily/Winged helix DNA-binding domain"/>
    <property type="match status" value="1"/>
</dbReference>
<dbReference type="KEGG" id="far:ABE41_019135"/>
<dbReference type="CDD" id="cd06171">
    <property type="entry name" value="Sigma70_r4"/>
    <property type="match status" value="1"/>
</dbReference>
<evidence type="ECO:0000313" key="7">
    <source>
        <dbReference type="EMBL" id="ANX14132.1"/>
    </source>
</evidence>
<evidence type="ECO:0000256" key="3">
    <source>
        <dbReference type="ARBA" id="ARBA00023082"/>
    </source>
</evidence>
<dbReference type="InterPro" id="IPR007627">
    <property type="entry name" value="RNA_pol_sigma70_r2"/>
</dbReference>
<dbReference type="PANTHER" id="PTHR43133">
    <property type="entry name" value="RNA POLYMERASE ECF-TYPE SIGMA FACTO"/>
    <property type="match status" value="1"/>
</dbReference>
<dbReference type="GO" id="GO:0006352">
    <property type="term" value="P:DNA-templated transcription initiation"/>
    <property type="evidence" value="ECO:0007669"/>
    <property type="project" value="InterPro"/>
</dbReference>
<dbReference type="InterPro" id="IPR013325">
    <property type="entry name" value="RNA_pol_sigma_r2"/>
</dbReference>
<dbReference type="Pfam" id="PF08281">
    <property type="entry name" value="Sigma70_r4_2"/>
    <property type="match status" value="1"/>
</dbReference>
<evidence type="ECO:0000259" key="6">
    <source>
        <dbReference type="Pfam" id="PF08281"/>
    </source>
</evidence>
<reference evidence="7 8" key="1">
    <citation type="submission" date="2016-08" db="EMBL/GenBank/DDBJ databases">
        <title>Complete genome sequence of Fictibacillus arsenicus G25-54, a strain with toxicity to nematodes and a potential arsenic-resistance activity.</title>
        <authorList>
            <person name="Zheng Z."/>
        </authorList>
    </citation>
    <scope>NUCLEOTIDE SEQUENCE [LARGE SCALE GENOMIC DNA]</scope>
    <source>
        <strain evidence="7 8">G25-54</strain>
    </source>
</reference>
<dbReference type="EMBL" id="CP016761">
    <property type="protein sequence ID" value="ANX14132.1"/>
    <property type="molecule type" value="Genomic_DNA"/>
</dbReference>
<dbReference type="InterPro" id="IPR014284">
    <property type="entry name" value="RNA_pol_sigma-70_dom"/>
</dbReference>
<dbReference type="InterPro" id="IPR039425">
    <property type="entry name" value="RNA_pol_sigma-70-like"/>
</dbReference>
<keyword evidence="4" id="KW-0804">Transcription</keyword>
<dbReference type="InterPro" id="IPR013324">
    <property type="entry name" value="RNA_pol_sigma_r3/r4-like"/>
</dbReference>
<dbReference type="STRING" id="255247.ABE41_019135"/>
<dbReference type="GO" id="GO:0003677">
    <property type="term" value="F:DNA binding"/>
    <property type="evidence" value="ECO:0007669"/>
    <property type="project" value="InterPro"/>
</dbReference>
<evidence type="ECO:0000313" key="8">
    <source>
        <dbReference type="Proteomes" id="UP000077412"/>
    </source>
</evidence>
<dbReference type="OrthoDB" id="9794508at2"/>
<protein>
    <recommendedName>
        <fullName evidence="9">RNA polymerase subunit sigma</fullName>
    </recommendedName>
</protein>
<name>A0A1B1Z9L1_9BACL</name>
<dbReference type="InterPro" id="IPR013249">
    <property type="entry name" value="RNA_pol_sigma70_r4_t2"/>
</dbReference>
<organism evidence="7 8">
    <name type="scientific">Fictibacillus arsenicus</name>
    <dbReference type="NCBI Taxonomy" id="255247"/>
    <lineage>
        <taxon>Bacteria</taxon>
        <taxon>Bacillati</taxon>
        <taxon>Bacillota</taxon>
        <taxon>Bacilli</taxon>
        <taxon>Bacillales</taxon>
        <taxon>Fictibacillaceae</taxon>
        <taxon>Fictibacillus</taxon>
    </lineage>
</organism>
<dbReference type="GO" id="GO:0016987">
    <property type="term" value="F:sigma factor activity"/>
    <property type="evidence" value="ECO:0007669"/>
    <property type="project" value="UniProtKB-KW"/>
</dbReference>
<comment type="similarity">
    <text evidence="1">Belongs to the sigma-70 factor family. ECF subfamily.</text>
</comment>
<keyword evidence="3" id="KW-0731">Sigma factor</keyword>
<dbReference type="SUPFAM" id="SSF88946">
    <property type="entry name" value="Sigma2 domain of RNA polymerase sigma factors"/>
    <property type="match status" value="1"/>
</dbReference>
<evidence type="ECO:0000256" key="2">
    <source>
        <dbReference type="ARBA" id="ARBA00023015"/>
    </source>
</evidence>
<proteinExistence type="inferred from homology"/>
<keyword evidence="8" id="KW-1185">Reference proteome</keyword>
<dbReference type="AlphaFoldDB" id="A0A1B1Z9L1"/>
<evidence type="ECO:0008006" key="9">
    <source>
        <dbReference type="Google" id="ProtNLM"/>
    </source>
</evidence>